<dbReference type="EMBL" id="CP031356">
    <property type="protein sequence ID" value="AXK45861.1"/>
    <property type="molecule type" value="Genomic_DNA"/>
</dbReference>
<organism evidence="2 4">
    <name type="scientific">Brachybacterium saurashtrense</name>
    <dbReference type="NCBI Taxonomy" id="556288"/>
    <lineage>
        <taxon>Bacteria</taxon>
        <taxon>Bacillati</taxon>
        <taxon>Actinomycetota</taxon>
        <taxon>Actinomycetes</taxon>
        <taxon>Micrococcales</taxon>
        <taxon>Dermabacteraceae</taxon>
        <taxon>Brachybacterium</taxon>
    </lineage>
</organism>
<proteinExistence type="predicted"/>
<dbReference type="InterPro" id="IPR046828">
    <property type="entry name" value="RepSA"/>
</dbReference>
<evidence type="ECO:0000313" key="2">
    <source>
        <dbReference type="EMBL" id="RRR24880.1"/>
    </source>
</evidence>
<dbReference type="KEGG" id="bsau:DWV08_09725"/>
<name>A0A345YPK9_9MICO</name>
<sequence length="516" mass="55906">MIASALRARVADPARVRSEAGREELVAGYVSARLPGAGVLPDLDLSTLTDAAQEAAQSRIGAGSWSAWTDAARRVQWCSHPVRLRGSSVTVDTATGAVENFSSSNSGGDVRVPCGNRRADRCPACSRVYARDTFELIRTGLLGGKQVPEAVADNPLVFATLTAPSFGHVHGVRNGGQCRPRQDTETCPHGQVLSCHKIHHDGDDQVGSPLCWECYDWASAVVWQWHAPELWRRATIALRRALAGHLGVTGTGLRKIATVQYAKVAEFQARGLVHFHALIRLDGPDGPGSPAPADGLTLARLVEQAARGVQVEASPVDGTDVPRVLRFGVQLDARTVRTGRPGDLLDDVRCSDELHAGQVAGYLAKYATKSTSESGVPRPHHQRMAHECIDLSKRAMTSNPESPYFLLGKWARMLGFRGHFSTKSRAYSVTLGRLRAARRRFARLKAESERTGEPLDVANLEARLLADDDTTLVVSSSWEFVGSGWGSEGEKELADAAAARAREYAQYVAREVNEDR</sequence>
<evidence type="ECO:0000313" key="1">
    <source>
        <dbReference type="EMBL" id="AXK45861.1"/>
    </source>
</evidence>
<dbReference type="EMBL" id="QSWH01000001">
    <property type="protein sequence ID" value="RRR24880.1"/>
    <property type="molecule type" value="Genomic_DNA"/>
</dbReference>
<keyword evidence="3" id="KW-1185">Reference proteome</keyword>
<dbReference type="RefSeq" id="WP_115413602.1">
    <property type="nucleotide sequence ID" value="NZ_CP031356.1"/>
</dbReference>
<protein>
    <submittedName>
        <fullName evidence="2">Replication initiation protein</fullName>
    </submittedName>
</protein>
<gene>
    <name evidence="1" type="ORF">DWV08_09725</name>
    <name evidence="2" type="ORF">DXU92_01470</name>
</gene>
<dbReference type="AlphaFoldDB" id="A0A345YPK9"/>
<evidence type="ECO:0000313" key="3">
    <source>
        <dbReference type="Proteomes" id="UP000254236"/>
    </source>
</evidence>
<dbReference type="Pfam" id="PF20199">
    <property type="entry name" value="RepSA"/>
    <property type="match status" value="1"/>
</dbReference>
<dbReference type="Proteomes" id="UP000282185">
    <property type="component" value="Unassembled WGS sequence"/>
</dbReference>
<evidence type="ECO:0000313" key="4">
    <source>
        <dbReference type="Proteomes" id="UP000282185"/>
    </source>
</evidence>
<reference evidence="1 3" key="1">
    <citation type="submission" date="2018-07" db="EMBL/GenBank/DDBJ databases">
        <title>Brachybacterium saurashtrense DSM 23186 genome sequence.</title>
        <authorList>
            <person name="Guo L."/>
        </authorList>
    </citation>
    <scope>NUCLEOTIDE SEQUENCE [LARGE SCALE GENOMIC DNA]</scope>
    <source>
        <strain evidence="1 3">DSM 23186</strain>
    </source>
</reference>
<dbReference type="OrthoDB" id="3203793at2"/>
<accession>A0A345YPK9</accession>
<dbReference type="Proteomes" id="UP000254236">
    <property type="component" value="Chromosome"/>
</dbReference>
<reference evidence="2 4" key="2">
    <citation type="submission" date="2018-08" db="EMBL/GenBank/DDBJ databases">
        <title>Brachybacterium saurashtrense DSM 23186.</title>
        <authorList>
            <person name="Li Y."/>
        </authorList>
    </citation>
    <scope>NUCLEOTIDE SEQUENCE [LARGE SCALE GENOMIC DNA]</scope>
    <source>
        <strain evidence="2 4">DSM 23186</strain>
    </source>
</reference>